<evidence type="ECO:0000256" key="2">
    <source>
        <dbReference type="SAM" id="MobiDB-lite"/>
    </source>
</evidence>
<protein>
    <recommendedName>
        <fullName evidence="3">F-box domain-containing protein</fullName>
    </recommendedName>
</protein>
<proteinExistence type="predicted"/>
<organism evidence="4 5">
    <name type="scientific">Nesidiocoris tenuis</name>
    <dbReference type="NCBI Taxonomy" id="355587"/>
    <lineage>
        <taxon>Eukaryota</taxon>
        <taxon>Metazoa</taxon>
        <taxon>Ecdysozoa</taxon>
        <taxon>Arthropoda</taxon>
        <taxon>Hexapoda</taxon>
        <taxon>Insecta</taxon>
        <taxon>Pterygota</taxon>
        <taxon>Neoptera</taxon>
        <taxon>Paraneoptera</taxon>
        <taxon>Hemiptera</taxon>
        <taxon>Heteroptera</taxon>
        <taxon>Panheteroptera</taxon>
        <taxon>Cimicomorpha</taxon>
        <taxon>Miridae</taxon>
        <taxon>Dicyphina</taxon>
        <taxon>Nesidiocoris</taxon>
    </lineage>
</organism>
<dbReference type="PANTHER" id="PTHR13252">
    <property type="entry name" value="F-BOX ONLY PROTEIN 28"/>
    <property type="match status" value="1"/>
</dbReference>
<dbReference type="InterPro" id="IPR036047">
    <property type="entry name" value="F-box-like_dom_sf"/>
</dbReference>
<evidence type="ECO:0000313" key="5">
    <source>
        <dbReference type="Proteomes" id="UP001307889"/>
    </source>
</evidence>
<name>A0ABN7B468_9HEMI</name>
<keyword evidence="1" id="KW-0175">Coiled coil</keyword>
<feature type="coiled-coil region" evidence="1">
    <location>
        <begin position="305"/>
        <end position="353"/>
    </location>
</feature>
<dbReference type="PROSITE" id="PS50181">
    <property type="entry name" value="FBOX"/>
    <property type="match status" value="1"/>
</dbReference>
<dbReference type="InterPro" id="IPR039719">
    <property type="entry name" value="FBXO28"/>
</dbReference>
<evidence type="ECO:0000256" key="1">
    <source>
        <dbReference type="SAM" id="Coils"/>
    </source>
</evidence>
<feature type="region of interest" description="Disordered" evidence="2">
    <location>
        <begin position="456"/>
        <end position="503"/>
    </location>
</feature>
<dbReference type="Proteomes" id="UP001307889">
    <property type="component" value="Chromosome 8"/>
</dbReference>
<dbReference type="SUPFAM" id="SSF81383">
    <property type="entry name" value="F-box domain"/>
    <property type="match status" value="1"/>
</dbReference>
<dbReference type="Pfam" id="PF00646">
    <property type="entry name" value="F-box"/>
    <property type="match status" value="1"/>
</dbReference>
<feature type="domain" description="F-box" evidence="3">
    <location>
        <begin position="65"/>
        <end position="113"/>
    </location>
</feature>
<evidence type="ECO:0000259" key="3">
    <source>
        <dbReference type="PROSITE" id="PS50181"/>
    </source>
</evidence>
<feature type="compositionally biased region" description="Basic residues" evidence="2">
    <location>
        <begin position="487"/>
        <end position="503"/>
    </location>
</feature>
<keyword evidence="5" id="KW-1185">Reference proteome</keyword>
<dbReference type="CDD" id="cd22100">
    <property type="entry name" value="F-box_FBXO28"/>
    <property type="match status" value="1"/>
</dbReference>
<reference evidence="4 5" key="1">
    <citation type="submission" date="2023-09" db="EMBL/GenBank/DDBJ databases">
        <title>Nesidiocoris tenuis whole genome shotgun sequence.</title>
        <authorList>
            <person name="Shibata T."/>
            <person name="Shimoda M."/>
            <person name="Kobayashi T."/>
            <person name="Uehara T."/>
        </authorList>
    </citation>
    <scope>NUCLEOTIDE SEQUENCE [LARGE SCALE GENOMIC DNA]</scope>
    <source>
        <strain evidence="4 5">Japan</strain>
    </source>
</reference>
<dbReference type="EMBL" id="AP028916">
    <property type="protein sequence ID" value="BES97980.1"/>
    <property type="molecule type" value="Genomic_DNA"/>
</dbReference>
<gene>
    <name evidence="4" type="ORF">NTJ_10794</name>
</gene>
<dbReference type="PANTHER" id="PTHR13252:SF1">
    <property type="entry name" value="DAMPENED, ISOFORM A"/>
    <property type="match status" value="1"/>
</dbReference>
<dbReference type="InterPro" id="IPR001810">
    <property type="entry name" value="F-box_dom"/>
</dbReference>
<feature type="region of interest" description="Disordered" evidence="2">
    <location>
        <begin position="1"/>
        <end position="30"/>
    </location>
</feature>
<sequence>MVSTRQSSSNGASGPDCNPSSSSTCNAIDSTGIKTRHGGQSVVNVVNPSPDNPFAAGAVKIYTPTVQFLDLPMEIFAKIFSYTGYKTVSNLRLVCRQMDRIGGMILNSTFQKLQTQLLHRFQTIKAKMPRRESARRNHPLACESDIVETLHMRLTLLQMSFGKHIERKHCCFFAGEILDEVYRILHHVNVTPKLARPYRVTDELYDLSTMAMEYFKEHIEPRLPEIAYFGNEFFEFPGSLQSSSNNKSWMLESPPHSGMKAIEYDSPAPEGRLSESQNSTATSNIVLRKRMKKIRQSVKRCSTQLAIVKKELKTCKTKMSEQQKQFHDYMVRMDDYEKKNDETARKFSTLLQELNKCKTELQYWRSKSPLTSFCASCGKRNGVAPEDVLLMTAAANGSLVEGVDVAQQASTSATFHTPASFQTSFSVSSPPTMAVSPPHPSSSAVEMAVDAAGVAPTANVGDEYKARQVGATKRKSDASTPASYGVKRSKKPRAMLKVRQKRS</sequence>
<evidence type="ECO:0000313" key="4">
    <source>
        <dbReference type="EMBL" id="BES97980.1"/>
    </source>
</evidence>
<accession>A0ABN7B468</accession>